<accession>A0A544TL55</accession>
<proteinExistence type="predicted"/>
<dbReference type="PANTHER" id="PTHR46401">
    <property type="entry name" value="GLYCOSYLTRANSFERASE WBBK-RELATED"/>
    <property type="match status" value="1"/>
</dbReference>
<dbReference type="GO" id="GO:0009103">
    <property type="term" value="P:lipopolysaccharide biosynthetic process"/>
    <property type="evidence" value="ECO:0007669"/>
    <property type="project" value="TreeGrafter"/>
</dbReference>
<organism evidence="3 4">
    <name type="scientific">Psychrobacillus soli</name>
    <dbReference type="NCBI Taxonomy" id="1543965"/>
    <lineage>
        <taxon>Bacteria</taxon>
        <taxon>Bacillati</taxon>
        <taxon>Bacillota</taxon>
        <taxon>Bacilli</taxon>
        <taxon>Bacillales</taxon>
        <taxon>Bacillaceae</taxon>
        <taxon>Psychrobacillus</taxon>
    </lineage>
</organism>
<dbReference type="Gene3D" id="3.40.50.11090">
    <property type="match status" value="1"/>
</dbReference>
<dbReference type="OrthoDB" id="9797829at2"/>
<evidence type="ECO:0000313" key="3">
    <source>
        <dbReference type="EMBL" id="TQR18158.1"/>
    </source>
</evidence>
<keyword evidence="4" id="KW-1185">Reference proteome</keyword>
<comment type="caution">
    <text evidence="3">The sequence shown here is derived from an EMBL/GenBank/DDBJ whole genome shotgun (WGS) entry which is preliminary data.</text>
</comment>
<dbReference type="EMBL" id="VDGG01000004">
    <property type="protein sequence ID" value="TQR18158.1"/>
    <property type="molecule type" value="Genomic_DNA"/>
</dbReference>
<dbReference type="Proteomes" id="UP000318937">
    <property type="component" value="Unassembled WGS sequence"/>
</dbReference>
<dbReference type="AlphaFoldDB" id="A0A544TL55"/>
<dbReference type="SUPFAM" id="SSF53756">
    <property type="entry name" value="UDP-Glycosyltransferase/glycogen phosphorylase"/>
    <property type="match status" value="1"/>
</dbReference>
<dbReference type="InterPro" id="IPR001296">
    <property type="entry name" value="Glyco_trans_1"/>
</dbReference>
<dbReference type="Pfam" id="PF00534">
    <property type="entry name" value="Glycos_transf_1"/>
    <property type="match status" value="1"/>
</dbReference>
<reference evidence="3 4" key="1">
    <citation type="submission" date="2019-05" db="EMBL/GenBank/DDBJ databases">
        <title>Psychrobacillus vulpis sp. nov., a new species isolated from feces of a red fox that inhabits in The Tablas de Daimiel Natural Park, Albacete, Spain.</title>
        <authorList>
            <person name="Rodriguez M."/>
            <person name="Reina J.C."/>
            <person name="Bejar V."/>
            <person name="Llamas I."/>
        </authorList>
    </citation>
    <scope>NUCLEOTIDE SEQUENCE [LARGE SCALE GENOMIC DNA]</scope>
    <source>
        <strain evidence="3 4">NHI-2</strain>
    </source>
</reference>
<dbReference type="Gene3D" id="3.40.50.2000">
    <property type="entry name" value="Glycogen Phosphorylase B"/>
    <property type="match status" value="1"/>
</dbReference>
<feature type="domain" description="Glycosyl transferase family 1" evidence="2">
    <location>
        <begin position="219"/>
        <end position="313"/>
    </location>
</feature>
<evidence type="ECO:0000259" key="2">
    <source>
        <dbReference type="Pfam" id="PF00534"/>
    </source>
</evidence>
<gene>
    <name evidence="3" type="ORF">FG383_03130</name>
</gene>
<dbReference type="GO" id="GO:0016757">
    <property type="term" value="F:glycosyltransferase activity"/>
    <property type="evidence" value="ECO:0007669"/>
    <property type="project" value="InterPro"/>
</dbReference>
<evidence type="ECO:0000313" key="4">
    <source>
        <dbReference type="Proteomes" id="UP000318937"/>
    </source>
</evidence>
<dbReference type="RefSeq" id="WP_142605393.1">
    <property type="nucleotide sequence ID" value="NZ_VDGG01000004.1"/>
</dbReference>
<sequence length="716" mass="82655">MKKYNIAFLLGYPEISGGTNVIMEHAVGLKKKGHNVAIVTELPFEKKRLAWHPEAMILDCYSHEQVKDIEFDIAIATWWRSVYDLPYVQAKKFAYFCQSIETRFFDSSDLAMKALVEFTYRMNLPVVTEATWIANYLRDHYGMESTLVRNGLKKDIFTIDGESKDSSRPKGLRVLVEGPMGVYFKKTEDTIRICQEAGIEDIWLLTSSEVEEYPGISKLYSKVPMKEVSSIYRSCDVLVKLSIVEGMFGPPLEMMHCGGTAITNNVTGHDEYMVSYHNGIVTDMGNEQQVIKALQMLKTNPALLQKLKSGARDTAINWPDWPKAINEMEQFIIGVIEQDTSDLDFKETQKDVLKAALRFAGPLESTTKQTYNKKELLEIFKKHLKLYANKKFPTLYNNLKNKKNEKNRVQNAPLPELSILSLEQSKEKYHVAFIGDKSIHSIAFRPKQENYLSLFVDFEKLKREDSIKRLLKEFKPDILFVFKKEFIENEEYNPNVNGKIIFISTEAIHSSNLSFYNKYFAKGNESKYLLHISSRDTRELMKNNLNVIGSLDLPIYVQEIEINNWNSRMIKYLLIGEISNYNKDFVRVIKESGINYVHIKESSDTALAAKMVLNSKFVLYLPQEDQCLLKSTNIMRDMLCDAIVITQEFTPNYATMPNEHYLHYEKPSQLRTLLATLESFEDKYMHIQSVGKEKAKEFVVDQQFINIIKNIDIKGI</sequence>
<dbReference type="PANTHER" id="PTHR46401:SF2">
    <property type="entry name" value="GLYCOSYLTRANSFERASE WBBK-RELATED"/>
    <property type="match status" value="1"/>
</dbReference>
<name>A0A544TL55_9BACI</name>
<keyword evidence="1 3" id="KW-0808">Transferase</keyword>
<protein>
    <submittedName>
        <fullName evidence="3">Glycosyltransferase family 4 protein</fullName>
    </submittedName>
</protein>
<evidence type="ECO:0000256" key="1">
    <source>
        <dbReference type="ARBA" id="ARBA00022679"/>
    </source>
</evidence>